<comment type="caution">
    <text evidence="5">The sequence shown here is derived from an EMBL/GenBank/DDBJ whole genome shotgun (WGS) entry which is preliminary data.</text>
</comment>
<keyword evidence="3" id="KW-0812">Transmembrane</keyword>
<feature type="transmembrane region" description="Helical" evidence="3">
    <location>
        <begin position="372"/>
        <end position="396"/>
    </location>
</feature>
<feature type="domain" description="Major facilitator superfamily (MFS) profile" evidence="4">
    <location>
        <begin position="373"/>
        <end position="596"/>
    </location>
</feature>
<dbReference type="InterPro" id="IPR020846">
    <property type="entry name" value="MFS_dom"/>
</dbReference>
<name>A0A8S3YNE0_9EUPU</name>
<evidence type="ECO:0000256" key="3">
    <source>
        <dbReference type="SAM" id="Phobius"/>
    </source>
</evidence>
<feature type="transmembrane region" description="Helical" evidence="3">
    <location>
        <begin position="408"/>
        <end position="427"/>
    </location>
</feature>
<dbReference type="Pfam" id="PF07690">
    <property type="entry name" value="MFS_1"/>
    <property type="match status" value="2"/>
</dbReference>
<gene>
    <name evidence="5" type="ORF">CUNI_LOCUS4162</name>
</gene>
<dbReference type="SUPFAM" id="SSF103473">
    <property type="entry name" value="MFS general substrate transporter"/>
    <property type="match status" value="1"/>
</dbReference>
<feature type="region of interest" description="Disordered" evidence="2">
    <location>
        <begin position="215"/>
        <end position="238"/>
    </location>
</feature>
<feature type="transmembrane region" description="Helical" evidence="3">
    <location>
        <begin position="439"/>
        <end position="458"/>
    </location>
</feature>
<dbReference type="InterPro" id="IPR011701">
    <property type="entry name" value="MFS"/>
</dbReference>
<feature type="transmembrane region" description="Helical" evidence="3">
    <location>
        <begin position="530"/>
        <end position="551"/>
    </location>
</feature>
<dbReference type="AlphaFoldDB" id="A0A8S3YNE0"/>
<evidence type="ECO:0000256" key="2">
    <source>
        <dbReference type="SAM" id="MobiDB-lite"/>
    </source>
</evidence>
<keyword evidence="6" id="KW-1185">Reference proteome</keyword>
<proteinExistence type="predicted"/>
<dbReference type="PANTHER" id="PTHR11360:SF286">
    <property type="entry name" value="GH22266P"/>
    <property type="match status" value="1"/>
</dbReference>
<dbReference type="PROSITE" id="PS50850">
    <property type="entry name" value="MFS"/>
    <property type="match status" value="1"/>
</dbReference>
<feature type="transmembrane region" description="Helical" evidence="3">
    <location>
        <begin position="118"/>
        <end position="137"/>
    </location>
</feature>
<accession>A0A8S3YNE0</accession>
<dbReference type="Proteomes" id="UP000678393">
    <property type="component" value="Unassembled WGS sequence"/>
</dbReference>
<evidence type="ECO:0000256" key="1">
    <source>
        <dbReference type="ARBA" id="ARBA00004141"/>
    </source>
</evidence>
<protein>
    <recommendedName>
        <fullName evidence="4">Major facilitator superfamily (MFS) profile domain-containing protein</fullName>
    </recommendedName>
</protein>
<evidence type="ECO:0000313" key="5">
    <source>
        <dbReference type="EMBL" id="CAG5118604.1"/>
    </source>
</evidence>
<feature type="transmembrane region" description="Helical" evidence="3">
    <location>
        <begin position="87"/>
        <end position="106"/>
    </location>
</feature>
<feature type="transmembrane region" description="Helical" evidence="3">
    <location>
        <begin position="55"/>
        <end position="80"/>
    </location>
</feature>
<evidence type="ECO:0000259" key="4">
    <source>
        <dbReference type="PROSITE" id="PS50850"/>
    </source>
</evidence>
<dbReference type="GO" id="GO:0016020">
    <property type="term" value="C:membrane"/>
    <property type="evidence" value="ECO:0007669"/>
    <property type="project" value="UniProtKB-SubCell"/>
</dbReference>
<keyword evidence="3" id="KW-0472">Membrane</keyword>
<dbReference type="GO" id="GO:0008028">
    <property type="term" value="F:monocarboxylic acid transmembrane transporter activity"/>
    <property type="evidence" value="ECO:0007669"/>
    <property type="project" value="TreeGrafter"/>
</dbReference>
<evidence type="ECO:0000313" key="6">
    <source>
        <dbReference type="Proteomes" id="UP000678393"/>
    </source>
</evidence>
<organism evidence="5 6">
    <name type="scientific">Candidula unifasciata</name>
    <dbReference type="NCBI Taxonomy" id="100452"/>
    <lineage>
        <taxon>Eukaryota</taxon>
        <taxon>Metazoa</taxon>
        <taxon>Spiralia</taxon>
        <taxon>Lophotrochozoa</taxon>
        <taxon>Mollusca</taxon>
        <taxon>Gastropoda</taxon>
        <taxon>Heterobranchia</taxon>
        <taxon>Euthyneura</taxon>
        <taxon>Panpulmonata</taxon>
        <taxon>Eupulmonata</taxon>
        <taxon>Stylommatophora</taxon>
        <taxon>Helicina</taxon>
        <taxon>Helicoidea</taxon>
        <taxon>Geomitridae</taxon>
        <taxon>Candidula</taxon>
    </lineage>
</organism>
<sequence>KGVINREMEGNISPGPIVSALTNKFGCRPIVIAGSLVATAGFVLATLSPNIDVLIVTYGVIGGCGLGMIYLPCIVSVGYYFDTKRAFATGLAVCGSGLGTFIFPPLSEFLLSEYSWQGGLLIIAAIMFQGCVCGTLMRPLEAKTSVPQPSKEPRAKNIFDRVKESAYLRNRSVSECGDGSASAGDPQTIQERVLAAKILREKRLWDPHSISEQQSSFLTVKQERGESANSKTEGEDTTNVKLGGHIAAFGDVKKSNQNFPNGDSQSTITEILPLLEVSAPVVRNIALPTDSLKSLHISKEDLARPLYRKDIFYSGSVLNIPQFHSQPDMKSYIASITMIPRERGVQRFFSCLPTPVQDVLAEMMDVSLFKDVGFMMICLGNFTAFLGMYVPFMFLVDRTASQGVDRSLAAFLISVIGISNTAGRVVIGKVADLHIVDSLVITYVAVAIMGIATGLVPFCNTYPLLATVAAIFGLGMAAFIALSSIVICDRMGVEKLTNAFGLLTLVRGTAAILGPPLAGFMFDTSGSYDMSFFMGGLMLLAGSGCLVLLHLPVFKSSLETHTIVEQEIKVEEAPKISISRPEIVTAEQIPAFIIKK</sequence>
<comment type="subcellular location">
    <subcellularLocation>
        <location evidence="1">Membrane</location>
        <topology evidence="1">Multi-pass membrane protein</topology>
    </subcellularLocation>
</comment>
<feature type="transmembrane region" description="Helical" evidence="3">
    <location>
        <begin position="499"/>
        <end position="518"/>
    </location>
</feature>
<reference evidence="5" key="1">
    <citation type="submission" date="2021-04" db="EMBL/GenBank/DDBJ databases">
        <authorList>
            <consortium name="Molecular Ecology Group"/>
        </authorList>
    </citation>
    <scope>NUCLEOTIDE SEQUENCE</scope>
</reference>
<dbReference type="PANTHER" id="PTHR11360">
    <property type="entry name" value="MONOCARBOXYLATE TRANSPORTER"/>
    <property type="match status" value="1"/>
</dbReference>
<dbReference type="EMBL" id="CAJHNH020000580">
    <property type="protein sequence ID" value="CAG5118604.1"/>
    <property type="molecule type" value="Genomic_DNA"/>
</dbReference>
<dbReference type="InterPro" id="IPR050327">
    <property type="entry name" value="Proton-linked_MCT"/>
</dbReference>
<feature type="non-terminal residue" evidence="5">
    <location>
        <position position="1"/>
    </location>
</feature>
<keyword evidence="3" id="KW-1133">Transmembrane helix</keyword>
<dbReference type="Gene3D" id="1.20.1250.20">
    <property type="entry name" value="MFS general substrate transporter like domains"/>
    <property type="match status" value="2"/>
</dbReference>
<feature type="transmembrane region" description="Helical" evidence="3">
    <location>
        <begin position="30"/>
        <end position="49"/>
    </location>
</feature>
<dbReference type="InterPro" id="IPR036259">
    <property type="entry name" value="MFS_trans_sf"/>
</dbReference>
<feature type="transmembrane region" description="Helical" evidence="3">
    <location>
        <begin position="464"/>
        <end position="487"/>
    </location>
</feature>
<dbReference type="OrthoDB" id="6499973at2759"/>